<dbReference type="SUPFAM" id="SSF51735">
    <property type="entry name" value="NAD(P)-binding Rossmann-fold domains"/>
    <property type="match status" value="1"/>
</dbReference>
<name>A0ABU7WSU8_9ACTN</name>
<dbReference type="PRINTS" id="PR00081">
    <property type="entry name" value="GDHRDH"/>
</dbReference>
<organism evidence="5 6">
    <name type="scientific">Streptomyces chrestomyceticus</name>
    <dbReference type="NCBI Taxonomy" id="68185"/>
    <lineage>
        <taxon>Bacteria</taxon>
        <taxon>Bacillati</taxon>
        <taxon>Actinomycetota</taxon>
        <taxon>Actinomycetes</taxon>
        <taxon>Kitasatosporales</taxon>
        <taxon>Streptomycetaceae</taxon>
        <taxon>Streptomyces</taxon>
    </lineage>
</organism>
<dbReference type="InterPro" id="IPR036291">
    <property type="entry name" value="NAD(P)-bd_dom_sf"/>
</dbReference>
<dbReference type="PRINTS" id="PR00080">
    <property type="entry name" value="SDRFAMILY"/>
</dbReference>
<accession>A0ABU7WSU8</accession>
<reference evidence="5 6" key="1">
    <citation type="submission" date="2023-08" db="EMBL/GenBank/DDBJ databases">
        <authorList>
            <person name="Sharma P."/>
            <person name="Verma V."/>
            <person name="Mohan M.K."/>
            <person name="Dubey A.K."/>
        </authorList>
    </citation>
    <scope>NUCLEOTIDE SEQUENCE [LARGE SCALE GENOMIC DNA]</scope>
    <source>
        <strain evidence="5 6">ADP4</strain>
    </source>
</reference>
<evidence type="ECO:0000259" key="4">
    <source>
        <dbReference type="SMART" id="SM00822"/>
    </source>
</evidence>
<evidence type="ECO:0000313" key="5">
    <source>
        <dbReference type="EMBL" id="MEF3114571.1"/>
    </source>
</evidence>
<proteinExistence type="inferred from homology"/>
<dbReference type="PANTHER" id="PTHR48107:SF7">
    <property type="entry name" value="RE15974P"/>
    <property type="match status" value="1"/>
</dbReference>
<dbReference type="Proteomes" id="UP001348265">
    <property type="component" value="Unassembled WGS sequence"/>
</dbReference>
<comment type="caution">
    <text evidence="5">The sequence shown here is derived from an EMBL/GenBank/DDBJ whole genome shotgun (WGS) entry which is preliminary data.</text>
</comment>
<evidence type="ECO:0000256" key="3">
    <source>
        <dbReference type="SAM" id="MobiDB-lite"/>
    </source>
</evidence>
<sequence length="271" mass="27396">MTANHPPPAHVSGLEPDPVSAPAPGPAAAAGRVAVVTGGSRGIGRAVSLRLAQDGLTVVVNYAHDAAAAEETAAAVGAAGGRAIAVQADVADEDAVAALFERAEREFGGVDVVVNCAGRLALSPVADLDLAVLDAVHRTNVRGTFVVAQQAARRLRAGGAFVGFSTSVVGTQFPAYGAYAASKAAVEALTLILARELRGRDITVNTVAPGPTATDLFLEGKTPEQVDQLAKAPPLERLGTPEDIAQVVAFLASPAGHWVNGQVLRANGGLV</sequence>
<gene>
    <name evidence="5" type="ORF">RB636_15475</name>
</gene>
<dbReference type="InterPro" id="IPR057326">
    <property type="entry name" value="KR_dom"/>
</dbReference>
<dbReference type="Gene3D" id="3.40.50.720">
    <property type="entry name" value="NAD(P)-binding Rossmann-like Domain"/>
    <property type="match status" value="1"/>
</dbReference>
<comment type="similarity">
    <text evidence="1">Belongs to the short-chain dehydrogenases/reductases (SDR) family.</text>
</comment>
<evidence type="ECO:0000313" key="6">
    <source>
        <dbReference type="Proteomes" id="UP001348265"/>
    </source>
</evidence>
<dbReference type="PANTHER" id="PTHR48107">
    <property type="entry name" value="NADPH-DEPENDENT ALDEHYDE REDUCTASE-LIKE PROTEIN, CHLOROPLASTIC-RELATED"/>
    <property type="match status" value="1"/>
</dbReference>
<dbReference type="Pfam" id="PF13561">
    <property type="entry name" value="adh_short_C2"/>
    <property type="match status" value="1"/>
</dbReference>
<evidence type="ECO:0000256" key="2">
    <source>
        <dbReference type="ARBA" id="ARBA00023002"/>
    </source>
</evidence>
<feature type="region of interest" description="Disordered" evidence="3">
    <location>
        <begin position="1"/>
        <end position="26"/>
    </location>
</feature>
<keyword evidence="6" id="KW-1185">Reference proteome</keyword>
<dbReference type="EMBL" id="JAVFKM010000006">
    <property type="protein sequence ID" value="MEF3114571.1"/>
    <property type="molecule type" value="Genomic_DNA"/>
</dbReference>
<dbReference type="RefSeq" id="WP_331786984.1">
    <property type="nucleotide sequence ID" value="NZ_JAVFKM010000006.1"/>
</dbReference>
<protein>
    <submittedName>
        <fullName evidence="5">SDR family oxidoreductase</fullName>
    </submittedName>
</protein>
<evidence type="ECO:0000256" key="1">
    <source>
        <dbReference type="ARBA" id="ARBA00006484"/>
    </source>
</evidence>
<feature type="domain" description="Ketoreductase" evidence="4">
    <location>
        <begin position="32"/>
        <end position="212"/>
    </location>
</feature>
<keyword evidence="2" id="KW-0560">Oxidoreductase</keyword>
<dbReference type="SMART" id="SM00822">
    <property type="entry name" value="PKS_KR"/>
    <property type="match status" value="1"/>
</dbReference>
<dbReference type="InterPro" id="IPR002347">
    <property type="entry name" value="SDR_fam"/>
</dbReference>